<evidence type="ECO:0000256" key="2">
    <source>
        <dbReference type="ARBA" id="ARBA00022605"/>
    </source>
</evidence>
<dbReference type="RefSeq" id="WP_064038055.1">
    <property type="nucleotide sequence ID" value="NZ_LUUH01000079.1"/>
</dbReference>
<evidence type="ECO:0000256" key="3">
    <source>
        <dbReference type="ARBA" id="ARBA00023102"/>
    </source>
</evidence>
<dbReference type="PANTHER" id="PTHR43090:SF2">
    <property type="entry name" value="1-(5-PHOSPHORIBOSYL)-5-[(5-PHOSPHORIBOSYLAMINO)METHYLIDENEAMINO] IMIDAZOLE-4-CARBOXAMIDE ISOMERASE"/>
    <property type="match status" value="1"/>
</dbReference>
<dbReference type="Pfam" id="PF00977">
    <property type="entry name" value="His_biosynth"/>
    <property type="match status" value="1"/>
</dbReference>
<dbReference type="EMBL" id="LUUH01000079">
    <property type="protein sequence ID" value="OAI00111.1"/>
    <property type="molecule type" value="Genomic_DNA"/>
</dbReference>
<comment type="caution">
    <text evidence="6">The sequence shown here is derived from an EMBL/GenBank/DDBJ whole genome shotgun (WGS) entry which is preliminary data.</text>
</comment>
<keyword evidence="2 5" id="KW-0028">Amino-acid biosynthesis</keyword>
<dbReference type="Gene3D" id="3.20.20.70">
    <property type="entry name" value="Aldolase class I"/>
    <property type="match status" value="1"/>
</dbReference>
<evidence type="ECO:0000256" key="5">
    <source>
        <dbReference type="RuleBase" id="RU003657"/>
    </source>
</evidence>
<dbReference type="GO" id="GO:0000162">
    <property type="term" value="P:L-tryptophan biosynthetic process"/>
    <property type="evidence" value="ECO:0007669"/>
    <property type="project" value="TreeGrafter"/>
</dbReference>
<dbReference type="GO" id="GO:0005737">
    <property type="term" value="C:cytoplasm"/>
    <property type="evidence" value="ECO:0007669"/>
    <property type="project" value="TreeGrafter"/>
</dbReference>
<comment type="similarity">
    <text evidence="1 5">Belongs to the HisA/HisF family.</text>
</comment>
<dbReference type="InterPro" id="IPR044524">
    <property type="entry name" value="Isoase_HisA-like"/>
</dbReference>
<dbReference type="InterPro" id="IPR006062">
    <property type="entry name" value="His_biosynth"/>
</dbReference>
<reference evidence="6 7" key="1">
    <citation type="submission" date="2016-03" db="EMBL/GenBank/DDBJ databases">
        <authorList>
            <person name="Ploux O."/>
        </authorList>
    </citation>
    <scope>NUCLEOTIDE SEQUENCE [LARGE SCALE GENOMIC DNA]</scope>
    <source>
        <strain evidence="6 7">R-45371</strain>
    </source>
</reference>
<comment type="pathway">
    <text evidence="4">Amino-acid biosynthesis.</text>
</comment>
<dbReference type="CDD" id="cd04723">
    <property type="entry name" value="HisA_HisF"/>
    <property type="match status" value="1"/>
</dbReference>
<dbReference type="InterPro" id="IPR013785">
    <property type="entry name" value="Aldolase_TIM"/>
</dbReference>
<gene>
    <name evidence="6" type="ORF">A1353_20130</name>
</gene>
<dbReference type="InterPro" id="IPR011060">
    <property type="entry name" value="RibuloseP-bd_barrel"/>
</dbReference>
<accession>A0A177M394</accession>
<name>A0A177M394_METMH</name>
<dbReference type="GO" id="GO:0003949">
    <property type="term" value="F:1-(5-phosphoribosyl)-5-[(5-phosphoribosylamino)methylideneamino]imidazole-4-carboxamide isomerase activity"/>
    <property type="evidence" value="ECO:0007669"/>
    <property type="project" value="InterPro"/>
</dbReference>
<organism evidence="6 7">
    <name type="scientific">Methylomonas methanica</name>
    <dbReference type="NCBI Taxonomy" id="421"/>
    <lineage>
        <taxon>Bacteria</taxon>
        <taxon>Pseudomonadati</taxon>
        <taxon>Pseudomonadota</taxon>
        <taxon>Gammaproteobacteria</taxon>
        <taxon>Methylococcales</taxon>
        <taxon>Methylococcaceae</taxon>
        <taxon>Methylomonas</taxon>
    </lineage>
</organism>
<dbReference type="GO" id="GO:0000105">
    <property type="term" value="P:L-histidine biosynthetic process"/>
    <property type="evidence" value="ECO:0007669"/>
    <property type="project" value="UniProtKB-KW"/>
</dbReference>
<sequence length="227" mass="24814">MQIIPVIDLKGGQVVHAAGGDRSRYQPVHHTSSICNSSEINHVVARFLTLHPFQTFYIADLDAIGGNGNHDVAIDDLLSQYTNQEFWLDNGSSYQALTTTTRPSNCKPVIGTESQQLPVSLKNAGLILSLDFKHNQALGHPGWLESLELWPETVVVMTLDLVGSNKGPDFEKLSKLCKEHPDKRFVAAGGVRDINDLMQLKTIGIDAVLLASALHNGSIDAAMMEKF</sequence>
<proteinExistence type="inferred from homology"/>
<dbReference type="SUPFAM" id="SSF51366">
    <property type="entry name" value="Ribulose-phoshate binding barrel"/>
    <property type="match status" value="1"/>
</dbReference>
<evidence type="ECO:0000256" key="4">
    <source>
        <dbReference type="ARBA" id="ARBA00029440"/>
    </source>
</evidence>
<evidence type="ECO:0000313" key="7">
    <source>
        <dbReference type="Proteomes" id="UP000077763"/>
    </source>
</evidence>
<protein>
    <submittedName>
        <fullName evidence="6">Histidine biosynthesis protein</fullName>
    </submittedName>
</protein>
<dbReference type="Proteomes" id="UP000077763">
    <property type="component" value="Unassembled WGS sequence"/>
</dbReference>
<keyword evidence="3 5" id="KW-0368">Histidine biosynthesis</keyword>
<dbReference type="PANTHER" id="PTHR43090">
    <property type="entry name" value="1-(5-PHOSPHORIBOSYL)-5-[(5-PHOSPHORIBOSYLAMINO)METHYLIDENEAMINO] IMIDAZOLE-4-CARBOXAMIDE ISOMERASE"/>
    <property type="match status" value="1"/>
</dbReference>
<dbReference type="AlphaFoldDB" id="A0A177M394"/>
<evidence type="ECO:0000313" key="6">
    <source>
        <dbReference type="EMBL" id="OAI00111.1"/>
    </source>
</evidence>
<evidence type="ECO:0000256" key="1">
    <source>
        <dbReference type="ARBA" id="ARBA00009667"/>
    </source>
</evidence>